<feature type="chain" id="PRO_5004733417" evidence="2">
    <location>
        <begin position="30"/>
        <end position="189"/>
    </location>
</feature>
<evidence type="ECO:0000256" key="1">
    <source>
        <dbReference type="SAM" id="MobiDB-lite"/>
    </source>
</evidence>
<feature type="region of interest" description="Disordered" evidence="1">
    <location>
        <begin position="39"/>
        <end position="86"/>
    </location>
</feature>
<organism evidence="3">
    <name type="scientific">Ixodes ricinus</name>
    <name type="common">Common tick</name>
    <name type="synonym">Acarus ricinus</name>
    <dbReference type="NCBI Taxonomy" id="34613"/>
    <lineage>
        <taxon>Eukaryota</taxon>
        <taxon>Metazoa</taxon>
        <taxon>Ecdysozoa</taxon>
        <taxon>Arthropoda</taxon>
        <taxon>Chelicerata</taxon>
        <taxon>Arachnida</taxon>
        <taxon>Acari</taxon>
        <taxon>Parasitiformes</taxon>
        <taxon>Ixodida</taxon>
        <taxon>Ixodoidea</taxon>
        <taxon>Ixodidae</taxon>
        <taxon>Ixodinae</taxon>
        <taxon>Ixodes</taxon>
    </lineage>
</organism>
<proteinExistence type="evidence at transcript level"/>
<evidence type="ECO:0000313" key="3">
    <source>
        <dbReference type="EMBL" id="JAB69935.1"/>
    </source>
</evidence>
<name>V5GI99_IXORI</name>
<accession>V5GI99</accession>
<feature type="compositionally biased region" description="Low complexity" evidence="1">
    <location>
        <begin position="40"/>
        <end position="65"/>
    </location>
</feature>
<evidence type="ECO:0000256" key="2">
    <source>
        <dbReference type="SAM" id="SignalP"/>
    </source>
</evidence>
<sequence length="189" mass="20184">MGFTAKVRIELALLLFTFNCLILLPEGKGAKVHIVKQKSEAPVASSSSPPQVKGKNSSASPQEPSYAPPQEPAPVPEETAQNQTSGQECDDASCLQECLMGSFVDAGPDSMRFSFAACNNGTCQCTYQSVCQPERCYNTCTKKYQENLNGSTCMQNQCYCVHSNGAPEFNDGSHLTPGSQNESPAGGNN</sequence>
<keyword evidence="2" id="KW-0732">Signal</keyword>
<protein>
    <submittedName>
        <fullName evidence="3">Putative secreted protein</fullName>
    </submittedName>
</protein>
<reference evidence="3" key="1">
    <citation type="journal article" date="2015" name="Sci. Rep.">
        <title>Tissue- and time-dependent transcription in Ixodes ricinus salivary glands and midguts when blood feeding on the vertebrate host.</title>
        <authorList>
            <person name="Kotsyfakis M."/>
            <person name="Schwarz A."/>
            <person name="Erhart J."/>
            <person name="Ribeiro J.M."/>
        </authorList>
    </citation>
    <scope>NUCLEOTIDE SEQUENCE</scope>
    <source>
        <tissue evidence="3">Salivary gland and midgut</tissue>
    </source>
</reference>
<dbReference type="AlphaFoldDB" id="V5GI99"/>
<feature type="signal peptide" evidence="2">
    <location>
        <begin position="1"/>
        <end position="29"/>
    </location>
</feature>
<feature type="compositionally biased region" description="Pro residues" evidence="1">
    <location>
        <begin position="66"/>
        <end position="75"/>
    </location>
</feature>
<dbReference type="EMBL" id="GANP01014533">
    <property type="protein sequence ID" value="JAB69935.1"/>
    <property type="molecule type" value="mRNA"/>
</dbReference>